<dbReference type="EMBL" id="BOMG01000096">
    <property type="protein sequence ID" value="GID59290.1"/>
    <property type="molecule type" value="Genomic_DNA"/>
</dbReference>
<evidence type="ECO:0000259" key="2">
    <source>
        <dbReference type="Pfam" id="PF12158"/>
    </source>
</evidence>
<gene>
    <name evidence="3" type="ORF">Aco03nite_076940</name>
</gene>
<keyword evidence="1" id="KW-0472">Membrane</keyword>
<feature type="domain" description="DUF3592" evidence="2">
    <location>
        <begin position="38"/>
        <end position="103"/>
    </location>
</feature>
<dbReference type="InterPro" id="IPR021994">
    <property type="entry name" value="DUF3592"/>
</dbReference>
<accession>A0ABQ3XLA8</accession>
<comment type="caution">
    <text evidence="3">The sequence shown here is derived from an EMBL/GenBank/DDBJ whole genome shotgun (WGS) entry which is preliminary data.</text>
</comment>
<reference evidence="3 4" key="1">
    <citation type="submission" date="2021-01" db="EMBL/GenBank/DDBJ databases">
        <title>Whole genome shotgun sequence of Actinoplanes couchii NBRC 106145.</title>
        <authorList>
            <person name="Komaki H."/>
            <person name="Tamura T."/>
        </authorList>
    </citation>
    <scope>NUCLEOTIDE SEQUENCE [LARGE SCALE GENOMIC DNA]</scope>
    <source>
        <strain evidence="3 4">NBRC 106145</strain>
    </source>
</reference>
<evidence type="ECO:0000256" key="1">
    <source>
        <dbReference type="SAM" id="Phobius"/>
    </source>
</evidence>
<keyword evidence="4" id="KW-1185">Reference proteome</keyword>
<dbReference type="Pfam" id="PF12158">
    <property type="entry name" value="DUF3592"/>
    <property type="match status" value="1"/>
</dbReference>
<organism evidence="3 4">
    <name type="scientific">Actinoplanes couchii</name>
    <dbReference type="NCBI Taxonomy" id="403638"/>
    <lineage>
        <taxon>Bacteria</taxon>
        <taxon>Bacillati</taxon>
        <taxon>Actinomycetota</taxon>
        <taxon>Actinomycetes</taxon>
        <taxon>Micromonosporales</taxon>
        <taxon>Micromonosporaceae</taxon>
        <taxon>Actinoplanes</taxon>
    </lineage>
</organism>
<dbReference type="Proteomes" id="UP000612282">
    <property type="component" value="Unassembled WGS sequence"/>
</dbReference>
<feature type="transmembrane region" description="Helical" evidence="1">
    <location>
        <begin position="109"/>
        <end position="128"/>
    </location>
</feature>
<dbReference type="RefSeq" id="WP_203805258.1">
    <property type="nucleotide sequence ID" value="NZ_BAAAQE010000117.1"/>
</dbReference>
<evidence type="ECO:0000313" key="4">
    <source>
        <dbReference type="Proteomes" id="UP000612282"/>
    </source>
</evidence>
<proteinExistence type="predicted"/>
<feature type="transmembrane region" description="Helical" evidence="1">
    <location>
        <begin position="6"/>
        <end position="26"/>
    </location>
</feature>
<keyword evidence="1" id="KW-0812">Transmembrane</keyword>
<name>A0ABQ3XLA8_9ACTN</name>
<protein>
    <recommendedName>
        <fullName evidence="2">DUF3592 domain-containing protein</fullName>
    </recommendedName>
</protein>
<keyword evidence="1" id="KW-1133">Transmembrane helix</keyword>
<evidence type="ECO:0000313" key="3">
    <source>
        <dbReference type="EMBL" id="GID59290.1"/>
    </source>
</evidence>
<sequence length="131" mass="14193">MISGVAFVVWFMVGFYLVWAGVKLGWRLQGLDRDGLLTPGTVVRIEQDPRGKSLFAPVVEYSDRAGVRHEFTVGLKAFKPIHPVGATVPVRYFPGRPDTATLGSVRNTVLTIGVPLIVGLACLAAGVWTKD</sequence>